<keyword evidence="6" id="KW-0238">DNA-binding</keyword>
<gene>
    <name evidence="10" type="ORF">MiSe_84480</name>
</gene>
<reference evidence="10" key="1">
    <citation type="submission" date="2019-10" db="EMBL/GenBank/DDBJ databases">
        <title>Draft genome sequece of Microseira wollei NIES-4236.</title>
        <authorList>
            <person name="Yamaguchi H."/>
            <person name="Suzuki S."/>
            <person name="Kawachi M."/>
        </authorList>
    </citation>
    <scope>NUCLEOTIDE SEQUENCE</scope>
    <source>
        <strain evidence="10">NIES-4236</strain>
    </source>
</reference>
<dbReference type="Pfam" id="PF01555">
    <property type="entry name" value="N6_N4_Mtase"/>
    <property type="match status" value="1"/>
</dbReference>
<dbReference type="GO" id="GO:0032259">
    <property type="term" value="P:methylation"/>
    <property type="evidence" value="ECO:0007669"/>
    <property type="project" value="UniProtKB-KW"/>
</dbReference>
<keyword evidence="3" id="KW-0808">Transferase</keyword>
<dbReference type="Proteomes" id="UP001050975">
    <property type="component" value="Unassembled WGS sequence"/>
</dbReference>
<evidence type="ECO:0000259" key="9">
    <source>
        <dbReference type="Pfam" id="PF01555"/>
    </source>
</evidence>
<dbReference type="GO" id="GO:0008170">
    <property type="term" value="F:N-methyltransferase activity"/>
    <property type="evidence" value="ECO:0007669"/>
    <property type="project" value="InterPro"/>
</dbReference>
<feature type="domain" description="DNA methylase N-4/N-6" evidence="9">
    <location>
        <begin position="32"/>
        <end position="287"/>
    </location>
</feature>
<dbReference type="InterPro" id="IPR029063">
    <property type="entry name" value="SAM-dependent_MTases_sf"/>
</dbReference>
<accession>A0AAV3XMT5</accession>
<evidence type="ECO:0000256" key="7">
    <source>
        <dbReference type="ARBA" id="ARBA00049120"/>
    </source>
</evidence>
<proteinExistence type="inferred from homology"/>
<dbReference type="RefSeq" id="WP_226592614.1">
    <property type="nucleotide sequence ID" value="NZ_BLAY01000237.1"/>
</dbReference>
<evidence type="ECO:0000313" key="11">
    <source>
        <dbReference type="Proteomes" id="UP001050975"/>
    </source>
</evidence>
<evidence type="ECO:0000313" key="10">
    <source>
        <dbReference type="EMBL" id="GET43623.1"/>
    </source>
</evidence>
<comment type="catalytic activity">
    <reaction evidence="7">
        <text>a 2'-deoxycytidine in DNA + S-adenosyl-L-methionine = an N(4)-methyl-2'-deoxycytidine in DNA + S-adenosyl-L-homocysteine + H(+)</text>
        <dbReference type="Rhea" id="RHEA:16857"/>
        <dbReference type="Rhea" id="RHEA-COMP:11369"/>
        <dbReference type="Rhea" id="RHEA-COMP:13674"/>
        <dbReference type="ChEBI" id="CHEBI:15378"/>
        <dbReference type="ChEBI" id="CHEBI:57856"/>
        <dbReference type="ChEBI" id="CHEBI:59789"/>
        <dbReference type="ChEBI" id="CHEBI:85452"/>
        <dbReference type="ChEBI" id="CHEBI:137933"/>
        <dbReference type="EC" id="2.1.1.113"/>
    </reaction>
</comment>
<dbReference type="GO" id="GO:0009307">
    <property type="term" value="P:DNA restriction-modification system"/>
    <property type="evidence" value="ECO:0007669"/>
    <property type="project" value="UniProtKB-KW"/>
</dbReference>
<keyword evidence="2 10" id="KW-0489">Methyltransferase</keyword>
<dbReference type="AlphaFoldDB" id="A0AAV3XMT5"/>
<keyword evidence="5" id="KW-0680">Restriction system</keyword>
<comment type="caution">
    <text evidence="10">The sequence shown here is derived from an EMBL/GenBank/DDBJ whole genome shotgun (WGS) entry which is preliminary data.</text>
</comment>
<dbReference type="InterPro" id="IPR001091">
    <property type="entry name" value="RM_Methyltransferase"/>
</dbReference>
<dbReference type="InterPro" id="IPR017985">
    <property type="entry name" value="MeTrfase_CN4_CS"/>
</dbReference>
<sequence length="323" mass="36659">MLLKNPLYITDYGAAYVGDSLELLDQIEANSIDLVMTSPPFALQREKTYGNVDQQAYVDWLFAFCEKVYRILSPTGSFVLDLGGAYQSKRPVRSLHNYQILIKLCDELDFRLAEEFFWYNPSKLPSPIEWVNKRKIRAKDSVNTIWWLSKTDFPKADVSKVLVPYSERMKKLHADPEKYYKPKPRPSGHEIGTKFATDNGGAIPSNLLQIPNTESNSRYIQLCKTVGLPAHPARFPQKLPAFFINFLTESGDTVLDIFAGSNTTGAAAETAGRKWIAFEQNRDYLAASAFRFLDMSYSNEEILKVFNQLINGKETNLQSKVLA</sequence>
<evidence type="ECO:0000256" key="8">
    <source>
        <dbReference type="RuleBase" id="RU362026"/>
    </source>
</evidence>
<evidence type="ECO:0000256" key="1">
    <source>
        <dbReference type="ARBA" id="ARBA00010203"/>
    </source>
</evidence>
<dbReference type="GO" id="GO:0003677">
    <property type="term" value="F:DNA binding"/>
    <property type="evidence" value="ECO:0007669"/>
    <property type="project" value="UniProtKB-KW"/>
</dbReference>
<evidence type="ECO:0000256" key="4">
    <source>
        <dbReference type="ARBA" id="ARBA00022691"/>
    </source>
</evidence>
<evidence type="ECO:0000256" key="2">
    <source>
        <dbReference type="ARBA" id="ARBA00022603"/>
    </source>
</evidence>
<name>A0AAV3XMT5_9CYAN</name>
<dbReference type="GO" id="GO:0015667">
    <property type="term" value="F:site-specific DNA-methyltransferase (cytosine-N4-specific) activity"/>
    <property type="evidence" value="ECO:0007669"/>
    <property type="project" value="UniProtKB-EC"/>
</dbReference>
<keyword evidence="11" id="KW-1185">Reference proteome</keyword>
<dbReference type="PROSITE" id="PS00093">
    <property type="entry name" value="N4_MTASE"/>
    <property type="match status" value="1"/>
</dbReference>
<dbReference type="EMBL" id="BLAY01000237">
    <property type="protein sequence ID" value="GET43623.1"/>
    <property type="molecule type" value="Genomic_DNA"/>
</dbReference>
<dbReference type="SUPFAM" id="SSF53335">
    <property type="entry name" value="S-adenosyl-L-methionine-dependent methyltransferases"/>
    <property type="match status" value="1"/>
</dbReference>
<keyword evidence="4" id="KW-0949">S-adenosyl-L-methionine</keyword>
<protein>
    <recommendedName>
        <fullName evidence="8">Methyltransferase</fullName>
        <ecNumber evidence="8">2.1.1.-</ecNumber>
    </recommendedName>
</protein>
<comment type="similarity">
    <text evidence="1">Belongs to the N(4)/N(6)-methyltransferase family. N(4) subfamily.</text>
</comment>
<evidence type="ECO:0000256" key="3">
    <source>
        <dbReference type="ARBA" id="ARBA00022679"/>
    </source>
</evidence>
<dbReference type="EC" id="2.1.1.-" evidence="8"/>
<dbReference type="Gene3D" id="3.40.50.150">
    <property type="entry name" value="Vaccinia Virus protein VP39"/>
    <property type="match status" value="1"/>
</dbReference>
<evidence type="ECO:0000256" key="5">
    <source>
        <dbReference type="ARBA" id="ARBA00022747"/>
    </source>
</evidence>
<dbReference type="PRINTS" id="PR00508">
    <property type="entry name" value="S21N4MTFRASE"/>
</dbReference>
<evidence type="ECO:0000256" key="6">
    <source>
        <dbReference type="ARBA" id="ARBA00023125"/>
    </source>
</evidence>
<dbReference type="InterPro" id="IPR002941">
    <property type="entry name" value="DNA_methylase_N4/N6"/>
</dbReference>
<organism evidence="10 11">
    <name type="scientific">Microseira wollei NIES-4236</name>
    <dbReference type="NCBI Taxonomy" id="2530354"/>
    <lineage>
        <taxon>Bacteria</taxon>
        <taxon>Bacillati</taxon>
        <taxon>Cyanobacteriota</taxon>
        <taxon>Cyanophyceae</taxon>
        <taxon>Oscillatoriophycideae</taxon>
        <taxon>Aerosakkonematales</taxon>
        <taxon>Aerosakkonemataceae</taxon>
        <taxon>Microseira</taxon>
    </lineage>
</organism>